<dbReference type="KEGG" id="nkf:Nkreftii_002674"/>
<dbReference type="Gene3D" id="2.40.30.130">
    <property type="match status" value="1"/>
</dbReference>
<feature type="region of interest" description="Disordered" evidence="1">
    <location>
        <begin position="1"/>
        <end position="20"/>
    </location>
</feature>
<organism evidence="2 3">
    <name type="scientific">Candidatus Nitrospira kreftii</name>
    <dbReference type="NCBI Taxonomy" id="2652173"/>
    <lineage>
        <taxon>Bacteria</taxon>
        <taxon>Pseudomonadati</taxon>
        <taxon>Nitrospirota</taxon>
        <taxon>Nitrospiria</taxon>
        <taxon>Nitrospirales</taxon>
        <taxon>Nitrospiraceae</taxon>
        <taxon>Nitrospira</taxon>
    </lineage>
</organism>
<evidence type="ECO:0000313" key="2">
    <source>
        <dbReference type="EMBL" id="QPD04900.1"/>
    </source>
</evidence>
<evidence type="ECO:0000256" key="1">
    <source>
        <dbReference type="SAM" id="MobiDB-lite"/>
    </source>
</evidence>
<feature type="compositionally biased region" description="Polar residues" evidence="1">
    <location>
        <begin position="8"/>
        <end position="20"/>
    </location>
</feature>
<dbReference type="SUPFAM" id="SSF50447">
    <property type="entry name" value="Translation proteins"/>
    <property type="match status" value="1"/>
</dbReference>
<dbReference type="InterPro" id="IPR009000">
    <property type="entry name" value="Transl_B-barrel_sf"/>
</dbReference>
<dbReference type="AlphaFoldDB" id="A0A7S8FFI7"/>
<evidence type="ECO:0000313" key="3">
    <source>
        <dbReference type="Proteomes" id="UP000593737"/>
    </source>
</evidence>
<gene>
    <name evidence="2" type="ORF">Nkreftii_002674</name>
</gene>
<dbReference type="EMBL" id="CP047423">
    <property type="protein sequence ID" value="QPD04900.1"/>
    <property type="molecule type" value="Genomic_DNA"/>
</dbReference>
<accession>A0A7S8FFI7</accession>
<sequence length="124" mass="13817">MEDRTDKFGTTSRNDNLPDPSLQTFATVTAMVPGERPIVRLSHTLFFQEGQCRTADRGWIGPGQVVHVALNGGGIDHYVDTTEGLVIGECYSILIDGQWRYEQAVAHYLAVKILMDILQRRPGD</sequence>
<proteinExistence type="predicted"/>
<reference evidence="2 3" key="1">
    <citation type="journal article" date="2020" name="ISME J.">
        <title>Enrichment and physiological characterization of a novel comammox Nitrospira indicates ammonium inhibition of complete nitrification.</title>
        <authorList>
            <person name="Sakoula D."/>
            <person name="Koch H."/>
            <person name="Frank J."/>
            <person name="Jetten M.S.M."/>
            <person name="van Kessel M.A.H.J."/>
            <person name="Lucker S."/>
        </authorList>
    </citation>
    <scope>NUCLEOTIDE SEQUENCE [LARGE SCALE GENOMIC DNA]</scope>
    <source>
        <strain evidence="2">Comreactor17</strain>
    </source>
</reference>
<dbReference type="Proteomes" id="UP000593737">
    <property type="component" value="Chromosome"/>
</dbReference>
<protein>
    <submittedName>
        <fullName evidence="2">Uncharacterized protein</fullName>
    </submittedName>
</protein>
<name>A0A7S8FFI7_9BACT</name>